<name>A0A811JR86_9BILA</name>
<protein>
    <submittedName>
        <fullName evidence="2">Uncharacterized protein</fullName>
    </submittedName>
</protein>
<evidence type="ECO:0000313" key="3">
    <source>
        <dbReference type="Proteomes" id="UP000614601"/>
    </source>
</evidence>
<dbReference type="Proteomes" id="UP000614601">
    <property type="component" value="Unassembled WGS sequence"/>
</dbReference>
<dbReference type="AlphaFoldDB" id="A0A811JR86"/>
<sequence length="355" mass="39841">MELFAWEEALKDAIVVPDDEFKFILLAALGVFVHETTSDASPTSPIVYALYLQAALVHGCVVKNVVVNWNDIGTFTEYHKKCSTVQPTDFFGTVTTLRGFIASSKSVQGKQLIETFLRKFFSHYYKDNNVKTDTIDFLLSCAGNVEKVLALSLYFMRALVRNPTTVLANFKIEGRGSEVARFCGCTEVFSSFPVDPKYFGSWKEATNELLPTAAFTCAALACISPESYNTVRRLFGLRFEFSSMAIINNDRLYNCKAIIAERDQQIANLISEHDQQLRDLRDEMVANERSLHELIVTNEELENELATLRPQAAQDVYNIVNCAYNMITNPVIVQNSQIGKTGLTVLTPIIYVESV</sequence>
<dbReference type="EMBL" id="CAJFDH010000001">
    <property type="protein sequence ID" value="CAD5205659.1"/>
    <property type="molecule type" value="Genomic_DNA"/>
</dbReference>
<keyword evidence="3" id="KW-1185">Reference proteome</keyword>
<reference evidence="2" key="1">
    <citation type="submission" date="2020-09" db="EMBL/GenBank/DDBJ databases">
        <authorList>
            <person name="Kikuchi T."/>
        </authorList>
    </citation>
    <scope>NUCLEOTIDE SEQUENCE</scope>
    <source>
        <strain evidence="2">SH1</strain>
    </source>
</reference>
<keyword evidence="1" id="KW-0175">Coiled coil</keyword>
<dbReference type="EMBL" id="CAJFCW020000001">
    <property type="protein sequence ID" value="CAG9078589.1"/>
    <property type="molecule type" value="Genomic_DNA"/>
</dbReference>
<evidence type="ECO:0000313" key="2">
    <source>
        <dbReference type="EMBL" id="CAD5205659.1"/>
    </source>
</evidence>
<gene>
    <name evidence="2" type="ORF">BOKJ2_LOCUS343</name>
</gene>
<feature type="coiled-coil region" evidence="1">
    <location>
        <begin position="270"/>
        <end position="304"/>
    </location>
</feature>
<comment type="caution">
    <text evidence="2">The sequence shown here is derived from an EMBL/GenBank/DDBJ whole genome shotgun (WGS) entry which is preliminary data.</text>
</comment>
<accession>A0A811JR86</accession>
<dbReference type="Proteomes" id="UP000783686">
    <property type="component" value="Unassembled WGS sequence"/>
</dbReference>
<proteinExistence type="predicted"/>
<evidence type="ECO:0000256" key="1">
    <source>
        <dbReference type="SAM" id="Coils"/>
    </source>
</evidence>
<organism evidence="2 3">
    <name type="scientific">Bursaphelenchus okinawaensis</name>
    <dbReference type="NCBI Taxonomy" id="465554"/>
    <lineage>
        <taxon>Eukaryota</taxon>
        <taxon>Metazoa</taxon>
        <taxon>Ecdysozoa</taxon>
        <taxon>Nematoda</taxon>
        <taxon>Chromadorea</taxon>
        <taxon>Rhabditida</taxon>
        <taxon>Tylenchina</taxon>
        <taxon>Tylenchomorpha</taxon>
        <taxon>Aphelenchoidea</taxon>
        <taxon>Aphelenchoididae</taxon>
        <taxon>Bursaphelenchus</taxon>
    </lineage>
</organism>